<evidence type="ECO:0000259" key="9">
    <source>
        <dbReference type="PROSITE" id="PS50262"/>
    </source>
</evidence>
<feature type="transmembrane region" description="Helical" evidence="8">
    <location>
        <begin position="97"/>
        <end position="118"/>
    </location>
</feature>
<keyword evidence="3 8" id="KW-1133">Transmembrane helix</keyword>
<evidence type="ECO:0000256" key="1">
    <source>
        <dbReference type="ARBA" id="ARBA00004141"/>
    </source>
</evidence>
<protein>
    <submittedName>
        <fullName evidence="10">Melanopsin 1</fullName>
    </submittedName>
</protein>
<evidence type="ECO:0000256" key="5">
    <source>
        <dbReference type="ARBA" id="ARBA00023136"/>
    </source>
</evidence>
<feature type="non-terminal residue" evidence="10">
    <location>
        <position position="249"/>
    </location>
</feature>
<dbReference type="Pfam" id="PF00001">
    <property type="entry name" value="7tm_1"/>
    <property type="match status" value="1"/>
</dbReference>
<dbReference type="SUPFAM" id="SSF81321">
    <property type="entry name" value="Family A G protein-coupled receptor-like"/>
    <property type="match status" value="1"/>
</dbReference>
<keyword evidence="5 8" id="KW-0472">Membrane</keyword>
<keyword evidence="2 8" id="KW-0812">Transmembrane</keyword>
<dbReference type="Gene3D" id="1.20.1070.10">
    <property type="entry name" value="Rhodopsin 7-helix transmembrane proteins"/>
    <property type="match status" value="1"/>
</dbReference>
<keyword evidence="6" id="KW-0675">Receptor</keyword>
<name>A0A0A7DNH5_9BILA</name>
<proteinExistence type="evidence at transcript level"/>
<evidence type="ECO:0000313" key="10">
    <source>
        <dbReference type="EMBL" id="AIT99323.1"/>
    </source>
</evidence>
<dbReference type="AlphaFoldDB" id="A0A0A7DNH5"/>
<feature type="non-terminal residue" evidence="10">
    <location>
        <position position="1"/>
    </location>
</feature>
<dbReference type="InterPro" id="IPR000276">
    <property type="entry name" value="GPCR_Rhodpsn"/>
</dbReference>
<dbReference type="GO" id="GO:0004930">
    <property type="term" value="F:G protein-coupled receptor activity"/>
    <property type="evidence" value="ECO:0007669"/>
    <property type="project" value="UniProtKB-KW"/>
</dbReference>
<sequence>RWPFGKVGCHFSGVVMYIVGTIQIYLMAAISFERFFIIYKPLSIKSISTNVILVVVAGCTFMGVLWALFPYFGWSYYSLEGALTSCSVEWFERSFNVISYNVTMFFVVYIIPLIIIFFTNIKLVLIIRNLPNMTKDSAQDEKAKKRLKMERDLTIIMLFLVVGFVVSWTPYAMVSLYSSFIGDDLPPLAGTLPAMFAKSTLVWSAILYIFSNKQIRVKLTTGLFVEKKEQEEVSMSRDKTVMPVTNYTA</sequence>
<dbReference type="PANTHER" id="PTHR24240">
    <property type="entry name" value="OPSIN"/>
    <property type="match status" value="1"/>
</dbReference>
<feature type="transmembrane region" description="Helical" evidence="8">
    <location>
        <begin position="14"/>
        <end position="39"/>
    </location>
</feature>
<feature type="domain" description="G-protein coupled receptors family 1 profile" evidence="9">
    <location>
        <begin position="1"/>
        <end position="208"/>
    </location>
</feature>
<evidence type="ECO:0000256" key="7">
    <source>
        <dbReference type="ARBA" id="ARBA00023224"/>
    </source>
</evidence>
<evidence type="ECO:0000256" key="8">
    <source>
        <dbReference type="SAM" id="Phobius"/>
    </source>
</evidence>
<evidence type="ECO:0000256" key="6">
    <source>
        <dbReference type="ARBA" id="ARBA00023170"/>
    </source>
</evidence>
<feature type="transmembrane region" description="Helical" evidence="8">
    <location>
        <begin position="51"/>
        <end position="77"/>
    </location>
</feature>
<organism evidence="10">
    <name type="scientific">Brachionus koreanus</name>
    <dbReference type="NCBI Taxonomy" id="1199090"/>
    <lineage>
        <taxon>Eukaryota</taxon>
        <taxon>Metazoa</taxon>
        <taxon>Spiralia</taxon>
        <taxon>Gnathifera</taxon>
        <taxon>Rotifera</taxon>
        <taxon>Eurotatoria</taxon>
        <taxon>Monogononta</taxon>
        <taxon>Pseudotrocha</taxon>
        <taxon>Ploima</taxon>
        <taxon>Brachionidae</taxon>
        <taxon>Brachionus</taxon>
    </lineage>
</organism>
<dbReference type="InterPro" id="IPR017452">
    <property type="entry name" value="GPCR_Rhodpsn_7TM"/>
</dbReference>
<dbReference type="PROSITE" id="PS50262">
    <property type="entry name" value="G_PROTEIN_RECEP_F1_2"/>
    <property type="match status" value="1"/>
</dbReference>
<reference evidence="10" key="1">
    <citation type="submission" date="2013-11" db="EMBL/GenBank/DDBJ databases">
        <title>B. koreanus Opsin sequences.</title>
        <authorList>
            <person name="Rhee J.-S."/>
            <person name="Kim B.-M."/>
            <person name="Jeong C.-B."/>
            <person name="Lee J.-S."/>
        </authorList>
    </citation>
    <scope>NUCLEOTIDE SEQUENCE</scope>
</reference>
<dbReference type="EMBL" id="KF885936">
    <property type="protein sequence ID" value="AIT99323.1"/>
    <property type="molecule type" value="mRNA"/>
</dbReference>
<dbReference type="PRINTS" id="PR00237">
    <property type="entry name" value="GPCRRHODOPSN"/>
</dbReference>
<accession>A0A0A7DNH5</accession>
<dbReference type="InterPro" id="IPR050125">
    <property type="entry name" value="GPCR_opsins"/>
</dbReference>
<feature type="transmembrane region" description="Helical" evidence="8">
    <location>
        <begin position="153"/>
        <end position="171"/>
    </location>
</feature>
<keyword evidence="7" id="KW-0807">Transducer</keyword>
<evidence type="ECO:0000256" key="4">
    <source>
        <dbReference type="ARBA" id="ARBA00023040"/>
    </source>
</evidence>
<comment type="subcellular location">
    <subcellularLocation>
        <location evidence="1">Membrane</location>
        <topology evidence="1">Multi-pass membrane protein</topology>
    </subcellularLocation>
</comment>
<keyword evidence="4" id="KW-0297">G-protein coupled receptor</keyword>
<evidence type="ECO:0000256" key="2">
    <source>
        <dbReference type="ARBA" id="ARBA00022692"/>
    </source>
</evidence>
<evidence type="ECO:0000256" key="3">
    <source>
        <dbReference type="ARBA" id="ARBA00022989"/>
    </source>
</evidence>
<dbReference type="GO" id="GO:0016020">
    <property type="term" value="C:membrane"/>
    <property type="evidence" value="ECO:0007669"/>
    <property type="project" value="UniProtKB-SubCell"/>
</dbReference>
<feature type="transmembrane region" description="Helical" evidence="8">
    <location>
        <begin position="191"/>
        <end position="210"/>
    </location>
</feature>